<dbReference type="Gene3D" id="3.40.50.740">
    <property type="match status" value="1"/>
</dbReference>
<dbReference type="SMART" id="SM00926">
    <property type="entry name" value="Molybdop_Fe4S4"/>
    <property type="match status" value="1"/>
</dbReference>
<keyword evidence="4" id="KW-0411">Iron-sulfur</keyword>
<dbReference type="PANTHER" id="PTHR43105">
    <property type="entry name" value="RESPIRATORY NITRATE REDUCTASE"/>
    <property type="match status" value="1"/>
</dbReference>
<dbReference type="InterPro" id="IPR050123">
    <property type="entry name" value="Prok_molybdopt-oxidoreductase"/>
</dbReference>
<evidence type="ECO:0000256" key="3">
    <source>
        <dbReference type="ARBA" id="ARBA00023004"/>
    </source>
</evidence>
<evidence type="ECO:0000259" key="5">
    <source>
        <dbReference type="PROSITE" id="PS51669"/>
    </source>
</evidence>
<protein>
    <submittedName>
        <fullName evidence="6">Molybdopterin oxidoreductase family protein</fullName>
    </submittedName>
</protein>
<reference evidence="7" key="1">
    <citation type="submission" date="2023-07" db="EMBL/GenBank/DDBJ databases">
        <authorList>
            <person name="Colorado M.A."/>
            <person name="Villamil L.M."/>
            <person name="Melo J.F."/>
            <person name="Rodriguez J.A."/>
            <person name="Ruiz R.Y."/>
        </authorList>
    </citation>
    <scope>NUCLEOTIDE SEQUENCE [LARGE SCALE GENOMIC DNA]</scope>
    <source>
        <strain evidence="7">C33</strain>
    </source>
</reference>
<evidence type="ECO:0000256" key="1">
    <source>
        <dbReference type="ARBA" id="ARBA00022485"/>
    </source>
</evidence>
<dbReference type="CDD" id="cd00508">
    <property type="entry name" value="MopB_CT_Fdh-Nap-like"/>
    <property type="match status" value="1"/>
</dbReference>
<keyword evidence="2" id="KW-0479">Metal-binding</keyword>
<dbReference type="RefSeq" id="WP_320313443.1">
    <property type="nucleotide sequence ID" value="NZ_JAVIKH010000006.1"/>
</dbReference>
<feature type="domain" description="4Fe-4S Mo/W bis-MGD-type" evidence="5">
    <location>
        <begin position="1"/>
        <end position="56"/>
    </location>
</feature>
<dbReference type="Pfam" id="PF04879">
    <property type="entry name" value="Molybdop_Fe4S4"/>
    <property type="match status" value="1"/>
</dbReference>
<dbReference type="InterPro" id="IPR009010">
    <property type="entry name" value="Asp_de-COase-like_dom_sf"/>
</dbReference>
<gene>
    <name evidence="6" type="ORF">RFV38_05930</name>
</gene>
<dbReference type="SUPFAM" id="SSF50692">
    <property type="entry name" value="ADC-like"/>
    <property type="match status" value="1"/>
</dbReference>
<accession>A0ABU4WC17</accession>
<dbReference type="InterPro" id="IPR006657">
    <property type="entry name" value="MoPterin_dinucl-bd_dom"/>
</dbReference>
<sequence length="691" mass="78710">MKVQTTCSFCATGCSLEFEVDENKILSCKPVADYPVNKGLACIKGKNLAYQNSMEHRVTTPLLRDENGKMNPISWEEAYEIIGKKFKDINEKYGEGSLAFLSTGQIPLEEMALLGYVGRFGMGMEGDGNTRLCMATAAVAYNQSFGFDSPPYSWDDLMTTDLAIFIGANPAISHPVPWWRFRKENKNVELVVIDPRKTETANCAKTWISIKPKGDLYFLYALANYLIEEEYVDEKFAKENLNNFDEFKKFVKDYTLDGSREKCGIDKKVLIDLGEEIYKKDKVSFWWTMGVNQSFEATRTAEAITNICLLMKKIGKKGCGPNSLTGQCNAMGSRLYSAETCLFAGRKFDSEKDREFISNVLEIEKELIPKRATLAFNQIIEKVETKDIRGLWVIATNPVVSYPHNTTMENFNSKIDFLVVQDIYSDTETAKEADLFLPSATSLEKEGTFINTERRLGSVQKVVEPPEGIKSDYEIILEIGKVLGLDEKLKLDNWKTPEDAFNLMKKISEGMPCDITGVDYEKLKNSSGIQWPFKKDEILENDYRILFEDYNFYTENKKANLIFEKPQECPEIPDEKYPFTLITGRGAIGLWHTLTRTRNIPIVQHTYPNEDYILINKDDAEKLNLKDEDMVLVTSKNGSCNIKVKISDEMLKGQVFVSMHYEVANRLTDALYDPYSKEPSYKYATVSIKKI</sequence>
<keyword evidence="1" id="KW-0004">4Fe-4S</keyword>
<dbReference type="Gene3D" id="2.40.40.20">
    <property type="match status" value="1"/>
</dbReference>
<comment type="caution">
    <text evidence="6">The sequence shown here is derived from an EMBL/GenBank/DDBJ whole genome shotgun (WGS) entry which is preliminary data.</text>
</comment>
<keyword evidence="7" id="KW-1185">Reference proteome</keyword>
<evidence type="ECO:0000256" key="2">
    <source>
        <dbReference type="ARBA" id="ARBA00022723"/>
    </source>
</evidence>
<dbReference type="InterPro" id="IPR006656">
    <property type="entry name" value="Mopterin_OxRdtase"/>
</dbReference>
<organism evidence="6 7">
    <name type="scientific">Candidatus Cetobacterium colombiensis</name>
    <dbReference type="NCBI Taxonomy" id="3073100"/>
    <lineage>
        <taxon>Bacteria</taxon>
        <taxon>Fusobacteriati</taxon>
        <taxon>Fusobacteriota</taxon>
        <taxon>Fusobacteriia</taxon>
        <taxon>Fusobacteriales</taxon>
        <taxon>Fusobacteriaceae</taxon>
        <taxon>Cetobacterium</taxon>
    </lineage>
</organism>
<name>A0ABU4WC17_9FUSO</name>
<dbReference type="PROSITE" id="PS51669">
    <property type="entry name" value="4FE4S_MOW_BIS_MGD"/>
    <property type="match status" value="1"/>
</dbReference>
<dbReference type="InterPro" id="IPR006963">
    <property type="entry name" value="Mopterin_OxRdtase_4Fe-4S_dom"/>
</dbReference>
<evidence type="ECO:0000313" key="7">
    <source>
        <dbReference type="Proteomes" id="UP001279681"/>
    </source>
</evidence>
<dbReference type="Proteomes" id="UP001279681">
    <property type="component" value="Unassembled WGS sequence"/>
</dbReference>
<evidence type="ECO:0000313" key="6">
    <source>
        <dbReference type="EMBL" id="MDX8336038.1"/>
    </source>
</evidence>
<dbReference type="SUPFAM" id="SSF53706">
    <property type="entry name" value="Formate dehydrogenase/DMSO reductase, domains 1-3"/>
    <property type="match status" value="1"/>
</dbReference>
<dbReference type="Pfam" id="PF00384">
    <property type="entry name" value="Molybdopterin"/>
    <property type="match status" value="1"/>
</dbReference>
<keyword evidence="3" id="KW-0408">Iron</keyword>
<dbReference type="Gene3D" id="3.40.228.10">
    <property type="entry name" value="Dimethylsulfoxide Reductase, domain 2"/>
    <property type="match status" value="1"/>
</dbReference>
<evidence type="ECO:0000256" key="4">
    <source>
        <dbReference type="ARBA" id="ARBA00023014"/>
    </source>
</evidence>
<dbReference type="Pfam" id="PF01568">
    <property type="entry name" value="Molydop_binding"/>
    <property type="match status" value="1"/>
</dbReference>
<proteinExistence type="predicted"/>
<dbReference type="EMBL" id="JAVIKH010000006">
    <property type="protein sequence ID" value="MDX8336038.1"/>
    <property type="molecule type" value="Genomic_DNA"/>
</dbReference>
<dbReference type="Gene3D" id="2.20.25.90">
    <property type="entry name" value="ADC-like domains"/>
    <property type="match status" value="1"/>
</dbReference>
<dbReference type="PANTHER" id="PTHR43105:SF10">
    <property type="entry name" value="NADH-QUINONE OXIDOREDUCTASE SUBUNIT G"/>
    <property type="match status" value="1"/>
</dbReference>